<dbReference type="EMBL" id="HACG01000996">
    <property type="protein sequence ID" value="CEK47861.1"/>
    <property type="molecule type" value="Transcribed_RNA"/>
</dbReference>
<feature type="non-terminal residue" evidence="2">
    <location>
        <position position="1"/>
    </location>
</feature>
<evidence type="ECO:0000256" key="1">
    <source>
        <dbReference type="SAM" id="MobiDB-lite"/>
    </source>
</evidence>
<accession>A0A0B6XWG4</accession>
<feature type="region of interest" description="Disordered" evidence="1">
    <location>
        <begin position="49"/>
        <end position="75"/>
    </location>
</feature>
<dbReference type="AlphaFoldDB" id="A0A0B6XWG4"/>
<sequence length="75" mass="8168">VDQEREGRNGSTRNRSMQSSGYESSCNRPIFMQQRDELHALLNRYVNWPGEGSSASSGAGTLSTLAPTLTSQSFG</sequence>
<feature type="non-terminal residue" evidence="2">
    <location>
        <position position="75"/>
    </location>
</feature>
<reference evidence="2" key="1">
    <citation type="submission" date="2014-12" db="EMBL/GenBank/DDBJ databases">
        <title>Insight into the proteome of Arion vulgaris.</title>
        <authorList>
            <person name="Aradska J."/>
            <person name="Bulat T."/>
            <person name="Smidak R."/>
            <person name="Sarate P."/>
            <person name="Gangsoo J."/>
            <person name="Sialana F."/>
            <person name="Bilban M."/>
            <person name="Lubec G."/>
        </authorList>
    </citation>
    <scope>NUCLEOTIDE SEQUENCE</scope>
    <source>
        <tissue evidence="2">Skin</tissue>
    </source>
</reference>
<protein>
    <submittedName>
        <fullName evidence="2">Uncharacterized protein</fullName>
    </submittedName>
</protein>
<feature type="compositionally biased region" description="Polar residues" evidence="1">
    <location>
        <begin position="9"/>
        <end position="27"/>
    </location>
</feature>
<organism evidence="2">
    <name type="scientific">Arion vulgaris</name>
    <dbReference type="NCBI Taxonomy" id="1028688"/>
    <lineage>
        <taxon>Eukaryota</taxon>
        <taxon>Metazoa</taxon>
        <taxon>Spiralia</taxon>
        <taxon>Lophotrochozoa</taxon>
        <taxon>Mollusca</taxon>
        <taxon>Gastropoda</taxon>
        <taxon>Heterobranchia</taxon>
        <taxon>Euthyneura</taxon>
        <taxon>Panpulmonata</taxon>
        <taxon>Eupulmonata</taxon>
        <taxon>Stylommatophora</taxon>
        <taxon>Helicina</taxon>
        <taxon>Arionoidea</taxon>
        <taxon>Arionidae</taxon>
        <taxon>Arion</taxon>
    </lineage>
</organism>
<feature type="compositionally biased region" description="Low complexity" evidence="1">
    <location>
        <begin position="52"/>
        <end position="66"/>
    </location>
</feature>
<gene>
    <name evidence="2" type="primary">ORF2465</name>
</gene>
<name>A0A0B6XWG4_9EUPU</name>
<feature type="region of interest" description="Disordered" evidence="1">
    <location>
        <begin position="1"/>
        <end position="30"/>
    </location>
</feature>
<evidence type="ECO:0000313" key="2">
    <source>
        <dbReference type="EMBL" id="CEK47861.1"/>
    </source>
</evidence>
<proteinExistence type="predicted"/>